<dbReference type="PROSITE" id="PS00395">
    <property type="entry name" value="ALANINE_RACEMASE"/>
    <property type="match status" value="1"/>
</dbReference>
<dbReference type="Pfam" id="PF00842">
    <property type="entry name" value="Ala_racemase_C"/>
    <property type="match status" value="1"/>
</dbReference>
<evidence type="ECO:0000256" key="4">
    <source>
        <dbReference type="HAMAP-Rule" id="MF_01201"/>
    </source>
</evidence>
<feature type="binding site" evidence="4">
    <location>
        <position position="307"/>
    </location>
    <ligand>
        <name>substrate</name>
    </ligand>
</feature>
<keyword evidence="7" id="KW-1185">Reference proteome</keyword>
<dbReference type="InterPro" id="IPR011079">
    <property type="entry name" value="Ala_racemase_C"/>
</dbReference>
<dbReference type="SMART" id="SM01005">
    <property type="entry name" value="Ala_racemase_C"/>
    <property type="match status" value="1"/>
</dbReference>
<comment type="function">
    <text evidence="4">Catalyzes the interconversion of L-alanine and D-alanine. May also act on other amino acids.</text>
</comment>
<dbReference type="PRINTS" id="PR00992">
    <property type="entry name" value="ALARACEMASE"/>
</dbReference>
<dbReference type="EC" id="5.1.1.1" evidence="4"/>
<dbReference type="SUPFAM" id="SSF51419">
    <property type="entry name" value="PLP-binding barrel"/>
    <property type="match status" value="1"/>
</dbReference>
<dbReference type="SUPFAM" id="SSF50621">
    <property type="entry name" value="Alanine racemase C-terminal domain-like"/>
    <property type="match status" value="1"/>
</dbReference>
<keyword evidence="2 4" id="KW-0663">Pyridoxal phosphate</keyword>
<dbReference type="PANTHER" id="PTHR30511">
    <property type="entry name" value="ALANINE RACEMASE"/>
    <property type="match status" value="1"/>
</dbReference>
<dbReference type="InterPro" id="IPR001608">
    <property type="entry name" value="Ala_racemase_N"/>
</dbReference>
<evidence type="ECO:0000313" key="7">
    <source>
        <dbReference type="Proteomes" id="UP001321486"/>
    </source>
</evidence>
<comment type="catalytic activity">
    <reaction evidence="4">
        <text>L-alanine = D-alanine</text>
        <dbReference type="Rhea" id="RHEA:20249"/>
        <dbReference type="ChEBI" id="CHEBI:57416"/>
        <dbReference type="ChEBI" id="CHEBI:57972"/>
        <dbReference type="EC" id="5.1.1.1"/>
    </reaction>
</comment>
<reference evidence="7" key="1">
    <citation type="journal article" date="2019" name="Int. J. Syst. Evol. Microbiol.">
        <title>The Global Catalogue of Microorganisms (GCM) 10K type strain sequencing project: providing services to taxonomists for standard genome sequencing and annotation.</title>
        <authorList>
            <consortium name="The Broad Institute Genomics Platform"/>
            <consortium name="The Broad Institute Genome Sequencing Center for Infectious Disease"/>
            <person name="Wu L."/>
            <person name="Ma J."/>
        </authorList>
    </citation>
    <scope>NUCLEOTIDE SEQUENCE [LARGE SCALE GENOMIC DNA]</scope>
    <source>
        <strain evidence="7">NBRC 108728</strain>
    </source>
</reference>
<evidence type="ECO:0000259" key="5">
    <source>
        <dbReference type="SMART" id="SM01005"/>
    </source>
</evidence>
<dbReference type="InterPro" id="IPR020622">
    <property type="entry name" value="Ala_racemase_pyridoxalP-BS"/>
</dbReference>
<feature type="domain" description="Alanine racemase C-terminal" evidence="5">
    <location>
        <begin position="238"/>
        <end position="371"/>
    </location>
</feature>
<proteinExistence type="inferred from homology"/>
<organism evidence="6 7">
    <name type="scientific">Frondihabitans sucicola</name>
    <dbReference type="NCBI Taxonomy" id="1268041"/>
    <lineage>
        <taxon>Bacteria</taxon>
        <taxon>Bacillati</taxon>
        <taxon>Actinomycetota</taxon>
        <taxon>Actinomycetes</taxon>
        <taxon>Micrococcales</taxon>
        <taxon>Microbacteriaceae</taxon>
        <taxon>Frondihabitans</taxon>
    </lineage>
</organism>
<feature type="active site" description="Proton acceptor; specific for L-alanine" evidence="4">
    <location>
        <position position="259"/>
    </location>
</feature>
<dbReference type="Proteomes" id="UP001321486">
    <property type="component" value="Chromosome"/>
</dbReference>
<sequence length="371" mass="38710">MTREARLTIDTGALRHNVAILREAVAPAAVMAVVKANAYGHGAVDAALAFEEGGVDWLGVVDLDEAVALRRGGVSLPVLSWLHAPGETFERAVRFEITPAVSDLAQLEACAAAGVPAVHLCLDTGLSRNGAVESEWEALFDRAAILEQSGLLRVEGVMSHLSNTSPQEDGHQLASLVSAVGSLGERGVNPPLQHLAASAAALSYGVAGRLTLVRFGLALYGLSPFPDRTPEDLGIRPALTLSVPVIGVKAIPAGEGTSYGYTWRAPRDTRLALLPIGYADGIERIASNRASVLLGGRLCPVVGRIAMNAMTVDIGPDRGADSVAVSLGDEAVLFGDAAAGHPTAADWAEATGTIAYEVVARLSHRLPRRYT</sequence>
<dbReference type="Gene3D" id="2.40.37.10">
    <property type="entry name" value="Lyase, Ornithine Decarboxylase, Chain A, domain 1"/>
    <property type="match status" value="1"/>
</dbReference>
<protein>
    <recommendedName>
        <fullName evidence="4">Alanine racemase</fullName>
        <ecNumber evidence="4">5.1.1.1</ecNumber>
    </recommendedName>
</protein>
<dbReference type="CDD" id="cd00430">
    <property type="entry name" value="PLPDE_III_AR"/>
    <property type="match status" value="1"/>
</dbReference>
<evidence type="ECO:0000256" key="1">
    <source>
        <dbReference type="ARBA" id="ARBA00001933"/>
    </source>
</evidence>
<feature type="modified residue" description="N6-(pyridoxal phosphate)lysine" evidence="4">
    <location>
        <position position="35"/>
    </location>
</feature>
<dbReference type="InterPro" id="IPR009006">
    <property type="entry name" value="Ala_racemase/Decarboxylase_C"/>
</dbReference>
<dbReference type="InterPro" id="IPR029066">
    <property type="entry name" value="PLP-binding_barrel"/>
</dbReference>
<dbReference type="InterPro" id="IPR000821">
    <property type="entry name" value="Ala_racemase"/>
</dbReference>
<feature type="binding site" evidence="4">
    <location>
        <position position="128"/>
    </location>
    <ligand>
        <name>substrate</name>
    </ligand>
</feature>
<dbReference type="RefSeq" id="WP_286345969.1">
    <property type="nucleotide sequence ID" value="NZ_AP027732.1"/>
</dbReference>
<evidence type="ECO:0000256" key="2">
    <source>
        <dbReference type="ARBA" id="ARBA00022898"/>
    </source>
</evidence>
<dbReference type="EMBL" id="AP027732">
    <property type="protein sequence ID" value="BDZ49115.1"/>
    <property type="molecule type" value="Genomic_DNA"/>
</dbReference>
<accession>A0ABN6XZK5</accession>
<dbReference type="HAMAP" id="MF_01201">
    <property type="entry name" value="Ala_racemase"/>
    <property type="match status" value="1"/>
</dbReference>
<feature type="active site" description="Proton acceptor; specific for D-alanine" evidence="4">
    <location>
        <position position="35"/>
    </location>
</feature>
<evidence type="ECO:0000313" key="6">
    <source>
        <dbReference type="EMBL" id="BDZ49115.1"/>
    </source>
</evidence>
<dbReference type="NCBIfam" id="TIGR00492">
    <property type="entry name" value="alr"/>
    <property type="match status" value="1"/>
</dbReference>
<comment type="cofactor">
    <cofactor evidence="1 4">
        <name>pyridoxal 5'-phosphate</name>
        <dbReference type="ChEBI" id="CHEBI:597326"/>
    </cofactor>
</comment>
<gene>
    <name evidence="6" type="primary">alr_1</name>
    <name evidence="6" type="ORF">GCM10025867_13560</name>
</gene>
<dbReference type="Pfam" id="PF01168">
    <property type="entry name" value="Ala_racemase_N"/>
    <property type="match status" value="1"/>
</dbReference>
<keyword evidence="3 4" id="KW-0413">Isomerase</keyword>
<dbReference type="Gene3D" id="3.20.20.10">
    <property type="entry name" value="Alanine racemase"/>
    <property type="match status" value="1"/>
</dbReference>
<comment type="pathway">
    <text evidence="4">Amino-acid biosynthesis; D-alanine biosynthesis; D-alanine from L-alanine: step 1/1.</text>
</comment>
<comment type="similarity">
    <text evidence="4">Belongs to the alanine racemase family.</text>
</comment>
<dbReference type="PANTHER" id="PTHR30511:SF0">
    <property type="entry name" value="ALANINE RACEMASE, CATABOLIC-RELATED"/>
    <property type="match status" value="1"/>
</dbReference>
<evidence type="ECO:0000256" key="3">
    <source>
        <dbReference type="ARBA" id="ARBA00023235"/>
    </source>
</evidence>
<name>A0ABN6XZK5_9MICO</name>